<comment type="subcellular location">
    <subcellularLocation>
        <location evidence="2">Cytoplasm</location>
    </subcellularLocation>
</comment>
<dbReference type="PANTHER" id="PTHR46268:SF6">
    <property type="entry name" value="UNIVERSAL STRESS PROTEIN UP12"/>
    <property type="match status" value="1"/>
</dbReference>
<evidence type="ECO:0000313" key="5">
    <source>
        <dbReference type="Proteomes" id="UP000441585"/>
    </source>
</evidence>
<dbReference type="InterPro" id="IPR006015">
    <property type="entry name" value="Universal_stress_UspA"/>
</dbReference>
<evidence type="ECO:0000313" key="4">
    <source>
        <dbReference type="EMBL" id="MRX52864.1"/>
    </source>
</evidence>
<accession>A0A6I2M695</accession>
<keyword evidence="2" id="KW-0963">Cytoplasm</keyword>
<dbReference type="PIRSF" id="PIRSF006276">
    <property type="entry name" value="UspA"/>
    <property type="match status" value="1"/>
</dbReference>
<proteinExistence type="inferred from homology"/>
<sequence length="153" mass="16395">MIYKRILVAMDGSEGSKQALQHANELARNNGAELILVHVKNEAHLPLYGGVYPVSAGGTQIIQEEVERAEKGEIEKGEEILRKAKEEISPDIKVSAALLGGDPSASICGYSEKNNIDLIVMGSRGLSGIKKWVLGSVSQKVLSEATQAVLITK</sequence>
<protein>
    <recommendedName>
        <fullName evidence="2">Universal stress protein</fullName>
    </recommendedName>
</protein>
<dbReference type="CDD" id="cd00293">
    <property type="entry name" value="USP-like"/>
    <property type="match status" value="1"/>
</dbReference>
<dbReference type="PRINTS" id="PR01438">
    <property type="entry name" value="UNVRSLSTRESS"/>
</dbReference>
<dbReference type="InterPro" id="IPR014729">
    <property type="entry name" value="Rossmann-like_a/b/a_fold"/>
</dbReference>
<dbReference type="SUPFAM" id="SSF52402">
    <property type="entry name" value="Adenine nucleotide alpha hydrolases-like"/>
    <property type="match status" value="1"/>
</dbReference>
<evidence type="ECO:0000256" key="1">
    <source>
        <dbReference type="ARBA" id="ARBA00008791"/>
    </source>
</evidence>
<evidence type="ECO:0000259" key="3">
    <source>
        <dbReference type="Pfam" id="PF00582"/>
    </source>
</evidence>
<name>A0A6I2M695_9BACI</name>
<dbReference type="GO" id="GO:0005737">
    <property type="term" value="C:cytoplasm"/>
    <property type="evidence" value="ECO:0007669"/>
    <property type="project" value="UniProtKB-SubCell"/>
</dbReference>
<dbReference type="Proteomes" id="UP000441585">
    <property type="component" value="Unassembled WGS sequence"/>
</dbReference>
<keyword evidence="5" id="KW-1185">Reference proteome</keyword>
<reference evidence="4 5" key="1">
    <citation type="submission" date="2019-11" db="EMBL/GenBank/DDBJ databases">
        <title>Bacillus idriensis genome.</title>
        <authorList>
            <person name="Konopka E.N."/>
            <person name="Newman J.D."/>
        </authorList>
    </citation>
    <scope>NUCLEOTIDE SEQUENCE [LARGE SCALE GENOMIC DNA]</scope>
    <source>
        <strain evidence="4 5">DSM 19097</strain>
    </source>
</reference>
<dbReference type="AlphaFoldDB" id="A0A6I2M695"/>
<feature type="domain" description="UspA" evidence="3">
    <location>
        <begin position="3"/>
        <end position="153"/>
    </location>
</feature>
<dbReference type="RefSeq" id="WP_070875031.1">
    <property type="nucleotide sequence ID" value="NZ_CAJGAA010000001.1"/>
</dbReference>
<comment type="similarity">
    <text evidence="1 2">Belongs to the universal stress protein A family.</text>
</comment>
<comment type="caution">
    <text evidence="4">The sequence shown here is derived from an EMBL/GenBank/DDBJ whole genome shotgun (WGS) entry which is preliminary data.</text>
</comment>
<dbReference type="PANTHER" id="PTHR46268">
    <property type="entry name" value="STRESS RESPONSE PROTEIN NHAX"/>
    <property type="match status" value="1"/>
</dbReference>
<organism evidence="4 5">
    <name type="scientific">Metabacillus idriensis</name>
    <dbReference type="NCBI Taxonomy" id="324768"/>
    <lineage>
        <taxon>Bacteria</taxon>
        <taxon>Bacillati</taxon>
        <taxon>Bacillota</taxon>
        <taxon>Bacilli</taxon>
        <taxon>Bacillales</taxon>
        <taxon>Bacillaceae</taxon>
        <taxon>Metabacillus</taxon>
    </lineage>
</organism>
<dbReference type="Gene3D" id="3.40.50.620">
    <property type="entry name" value="HUPs"/>
    <property type="match status" value="1"/>
</dbReference>
<dbReference type="InterPro" id="IPR006016">
    <property type="entry name" value="UspA"/>
</dbReference>
<evidence type="ECO:0000256" key="2">
    <source>
        <dbReference type="PIRNR" id="PIRNR006276"/>
    </source>
</evidence>
<dbReference type="EMBL" id="WKKF01000001">
    <property type="protein sequence ID" value="MRX52864.1"/>
    <property type="molecule type" value="Genomic_DNA"/>
</dbReference>
<gene>
    <name evidence="4" type="ORF">GJU41_02665</name>
</gene>
<dbReference type="Pfam" id="PF00582">
    <property type="entry name" value="Usp"/>
    <property type="match status" value="1"/>
</dbReference>